<dbReference type="GO" id="GO:0019139">
    <property type="term" value="F:cytokinin dehydrogenase activity"/>
    <property type="evidence" value="ECO:0007669"/>
    <property type="project" value="UniProtKB-EC"/>
</dbReference>
<evidence type="ECO:0000313" key="16">
    <source>
        <dbReference type="EMBL" id="THG22392.1"/>
    </source>
</evidence>
<dbReference type="SUPFAM" id="SSF56176">
    <property type="entry name" value="FAD-binding/transporter-associated domain-like"/>
    <property type="match status" value="1"/>
</dbReference>
<proteinExistence type="inferred from homology"/>
<keyword evidence="9" id="KW-0274">FAD</keyword>
<keyword evidence="13" id="KW-0479">Metal-binding</keyword>
<keyword evidence="7" id="KW-0964">Secreted</keyword>
<feature type="binding site" evidence="14">
    <location>
        <position position="97"/>
    </location>
    <ligand>
        <name>Mn(2+)</name>
        <dbReference type="ChEBI" id="CHEBI:29035"/>
    </ligand>
</feature>
<comment type="similarity">
    <text evidence="4">Belongs to the germin family.</text>
</comment>
<dbReference type="CDD" id="cd02241">
    <property type="entry name" value="cupin_OxOx"/>
    <property type="match status" value="1"/>
</dbReference>
<keyword evidence="10" id="KW-0560">Oxidoreductase</keyword>
<evidence type="ECO:0000256" key="4">
    <source>
        <dbReference type="ARBA" id="ARBA00007456"/>
    </source>
</evidence>
<comment type="catalytic activity">
    <reaction evidence="12">
        <text>N(6)-dimethylallyladenine + A + H2O = 3-methyl-2-butenal + adenine + AH2</text>
        <dbReference type="Rhea" id="RHEA:13625"/>
        <dbReference type="ChEBI" id="CHEBI:13193"/>
        <dbReference type="ChEBI" id="CHEBI:15377"/>
        <dbReference type="ChEBI" id="CHEBI:15825"/>
        <dbReference type="ChEBI" id="CHEBI:16708"/>
        <dbReference type="ChEBI" id="CHEBI:17499"/>
        <dbReference type="ChEBI" id="CHEBI:17660"/>
        <dbReference type="EC" id="1.5.99.12"/>
    </reaction>
</comment>
<name>A0A4S4EZY2_CAMSN</name>
<dbReference type="STRING" id="542762.A0A4S4EZY2"/>
<evidence type="ECO:0000256" key="14">
    <source>
        <dbReference type="PIRSR" id="PIRSR601929-2"/>
    </source>
</evidence>
<dbReference type="PRINTS" id="PR00325">
    <property type="entry name" value="GERMIN"/>
</dbReference>
<gene>
    <name evidence="16" type="ORF">TEA_012612</name>
</gene>
<dbReference type="EC" id="1.5.99.12" evidence="5"/>
<comment type="caution">
    <text evidence="16">The sequence shown here is derived from an EMBL/GenBank/DDBJ whole genome shotgun (WGS) entry which is preliminary data.</text>
</comment>
<sequence length="740" mass="81910">MGLNIPGNTSNPQGSAITLTIVAQIPGLNTLGISMARIDYAPWGLNPPHTHHRATEIFTILEGTLEVDFVTSNPENRFISKVLQKDDVFVFPVGLIHFERNVGYGNVVTIAGLSSQNPGVITVANAIFQSKPMISDDVLSSNKLCSSTLLSTLLYDLFLNTFSSDSSLRSATLSLEVLKFFGLREFLVFFLASKFLKTIPQAAVTTCYVATHPRLENVSGKYLADCNEASTCKLGSNSTEAGSQVFSMRITAKSTKSDLLGGETPNIKDGVRIWLIQSENDRWEKSSVLIPNLANQIILMGLHKKNRWTADSGSAPQKGHSEESIWIFAETNLHRKIFCLLWIVVSRTVHLILARMRGKLSPSSSISLPRELLTHYICNKLRLDNDAIELASRDYGKLVQETPLGVLYPSLVDDIATLVKFSYDSPNPFSIAARGRSHSIRGQAMAHNGVVVQMTSLKHSSYDSGIRVVRNPSSLLGFYADVGGGELWIDVLLATLEHGLAPVSWTDYLHLTVGGTISNAGKGELVTCSKHINSELFYAVLGGLGQFGIITRARVALGKAPNRVKWVKMLYHDFSSFTRDQEHLISINGGLDYLEGFVVVNQSPPNNLRSSFFSPSDQLKINSLVAKYGVIYCLEVVKYYDDLTIDTVEKELPLLLKGLNYLPGFIFKKDKSFVEFLNRVRIGEMELEETGTQDVPHPWLNLFVPKSTIMDFNAGVFLEILKKQNKNKGPILVYPMNRNK</sequence>
<evidence type="ECO:0000256" key="7">
    <source>
        <dbReference type="ARBA" id="ARBA00022525"/>
    </source>
</evidence>
<evidence type="ECO:0000256" key="13">
    <source>
        <dbReference type="PIRSR" id="PIRSR601929-1"/>
    </source>
</evidence>
<keyword evidence="8" id="KW-0285">Flavoprotein</keyword>
<dbReference type="SUPFAM" id="SSF55103">
    <property type="entry name" value="FAD-linked oxidases, C-terminal domain"/>
    <property type="match status" value="1"/>
</dbReference>
<evidence type="ECO:0000313" key="17">
    <source>
        <dbReference type="Proteomes" id="UP000306102"/>
    </source>
</evidence>
<feature type="binding site" evidence="13">
    <location>
        <position position="46"/>
    </location>
    <ligand>
        <name>oxalate</name>
        <dbReference type="ChEBI" id="CHEBI:30623"/>
    </ligand>
</feature>
<evidence type="ECO:0000256" key="2">
    <source>
        <dbReference type="ARBA" id="ARBA00004271"/>
    </source>
</evidence>
<dbReference type="InterPro" id="IPR011051">
    <property type="entry name" value="RmlC_Cupin_sf"/>
</dbReference>
<protein>
    <recommendedName>
        <fullName evidence="5">cytokinin dehydrogenase</fullName>
        <ecNumber evidence="5">1.5.99.12</ecNumber>
    </recommendedName>
</protein>
<evidence type="ECO:0000259" key="15">
    <source>
        <dbReference type="SMART" id="SM00835"/>
    </source>
</evidence>
<evidence type="ECO:0000256" key="1">
    <source>
        <dbReference type="ARBA" id="ARBA00001974"/>
    </source>
</evidence>
<keyword evidence="17" id="KW-1185">Reference proteome</keyword>
<dbReference type="GO" id="GO:0009690">
    <property type="term" value="P:cytokinin metabolic process"/>
    <property type="evidence" value="ECO:0007669"/>
    <property type="project" value="InterPro"/>
</dbReference>
<feature type="binding site" evidence="13">
    <location>
        <position position="56"/>
    </location>
    <ligand>
        <name>oxalate</name>
        <dbReference type="ChEBI" id="CHEBI:30623"/>
    </ligand>
</feature>
<comment type="similarity">
    <text evidence="3">Belongs to the oxygen-dependent FAD-linked oxidoreductase family.</text>
</comment>
<feature type="binding site" evidence="14">
    <location>
        <position position="51"/>
    </location>
    <ligand>
        <name>Mn(2+)</name>
        <dbReference type="ChEBI" id="CHEBI:29035"/>
    </ligand>
</feature>
<dbReference type="PANTHER" id="PTHR13878:SF127">
    <property type="entry name" value="CYTOKININ DEHYDROGENASE 3"/>
    <property type="match status" value="1"/>
</dbReference>
<dbReference type="InterPro" id="IPR016170">
    <property type="entry name" value="Cytok_DH_C_sf"/>
</dbReference>
<dbReference type="GO" id="GO:0050660">
    <property type="term" value="F:flavin adenine dinucleotide binding"/>
    <property type="evidence" value="ECO:0007669"/>
    <property type="project" value="InterPro"/>
</dbReference>
<dbReference type="Gene3D" id="3.30.465.10">
    <property type="match status" value="2"/>
</dbReference>
<dbReference type="Pfam" id="PF00190">
    <property type="entry name" value="Cupin_1"/>
    <property type="match status" value="1"/>
</dbReference>
<dbReference type="Gene3D" id="2.60.120.10">
    <property type="entry name" value="Jelly Rolls"/>
    <property type="match status" value="1"/>
</dbReference>
<dbReference type="Pfam" id="PF09265">
    <property type="entry name" value="Cytokin-bind"/>
    <property type="match status" value="1"/>
</dbReference>
<feature type="binding site" evidence="14">
    <location>
        <position position="56"/>
    </location>
    <ligand>
        <name>Mn(2+)</name>
        <dbReference type="ChEBI" id="CHEBI:29035"/>
    </ligand>
</feature>
<evidence type="ECO:0000256" key="10">
    <source>
        <dbReference type="ARBA" id="ARBA00023002"/>
    </source>
</evidence>
<evidence type="ECO:0000256" key="6">
    <source>
        <dbReference type="ARBA" id="ARBA00022523"/>
    </source>
</evidence>
<dbReference type="InterPro" id="IPR016169">
    <property type="entry name" value="FAD-bd_PCMH_sub2"/>
</dbReference>
<feature type="domain" description="Cupin type-1" evidence="15">
    <location>
        <begin position="3"/>
        <end position="170"/>
    </location>
</feature>
<feature type="binding site" evidence="13">
    <location>
        <position position="51"/>
    </location>
    <ligand>
        <name>oxalate</name>
        <dbReference type="ChEBI" id="CHEBI:30623"/>
    </ligand>
</feature>
<organism evidence="16 17">
    <name type="scientific">Camellia sinensis var. sinensis</name>
    <name type="common">China tea</name>
    <dbReference type="NCBI Taxonomy" id="542762"/>
    <lineage>
        <taxon>Eukaryota</taxon>
        <taxon>Viridiplantae</taxon>
        <taxon>Streptophyta</taxon>
        <taxon>Embryophyta</taxon>
        <taxon>Tracheophyta</taxon>
        <taxon>Spermatophyta</taxon>
        <taxon>Magnoliopsida</taxon>
        <taxon>eudicotyledons</taxon>
        <taxon>Gunneridae</taxon>
        <taxon>Pentapetalae</taxon>
        <taxon>asterids</taxon>
        <taxon>Ericales</taxon>
        <taxon>Theaceae</taxon>
        <taxon>Camellia</taxon>
    </lineage>
</organism>
<dbReference type="InterPro" id="IPR016167">
    <property type="entry name" value="FAD-bd_PCMH_sub1"/>
</dbReference>
<dbReference type="SUPFAM" id="SSF51182">
    <property type="entry name" value="RmlC-like cupins"/>
    <property type="match status" value="1"/>
</dbReference>
<dbReference type="Pfam" id="PF01565">
    <property type="entry name" value="FAD_binding_4"/>
    <property type="match status" value="1"/>
</dbReference>
<dbReference type="InterPro" id="IPR036318">
    <property type="entry name" value="FAD-bd_PCMH-like_sf"/>
</dbReference>
<dbReference type="InterPro" id="IPR015345">
    <property type="entry name" value="Cytokinin_DH_FAD/cytokin-bd"/>
</dbReference>
<dbReference type="PANTHER" id="PTHR13878">
    <property type="entry name" value="GULONOLACTONE OXIDASE"/>
    <property type="match status" value="1"/>
</dbReference>
<dbReference type="InterPro" id="IPR050432">
    <property type="entry name" value="FAD-linked_Oxidoreductases_BP"/>
</dbReference>
<evidence type="ECO:0000256" key="12">
    <source>
        <dbReference type="ARBA" id="ARBA00048224"/>
    </source>
</evidence>
<evidence type="ECO:0000256" key="8">
    <source>
        <dbReference type="ARBA" id="ARBA00022630"/>
    </source>
</evidence>
<dbReference type="InterPro" id="IPR006045">
    <property type="entry name" value="Cupin_1"/>
</dbReference>
<dbReference type="Proteomes" id="UP000306102">
    <property type="component" value="Unassembled WGS sequence"/>
</dbReference>
<dbReference type="InterPro" id="IPR016164">
    <property type="entry name" value="FAD-linked_Oxase-like_C"/>
</dbReference>
<keyword evidence="11 13" id="KW-0464">Manganese</keyword>
<dbReference type="InterPro" id="IPR014710">
    <property type="entry name" value="RmlC-like_jellyroll"/>
</dbReference>
<evidence type="ECO:0000256" key="9">
    <source>
        <dbReference type="ARBA" id="ARBA00022827"/>
    </source>
</evidence>
<dbReference type="AlphaFoldDB" id="A0A4S4EZY2"/>
<comment type="cofactor">
    <cofactor evidence="1">
        <name>FAD</name>
        <dbReference type="ChEBI" id="CHEBI:57692"/>
    </cofactor>
</comment>
<evidence type="ECO:0000256" key="11">
    <source>
        <dbReference type="ARBA" id="ARBA00023211"/>
    </source>
</evidence>
<feature type="binding site" evidence="14">
    <location>
        <position position="49"/>
    </location>
    <ligand>
        <name>Mn(2+)</name>
        <dbReference type="ChEBI" id="CHEBI:29035"/>
    </ligand>
</feature>
<reference evidence="16 17" key="1">
    <citation type="journal article" date="2018" name="Proc. Natl. Acad. Sci. U.S.A.">
        <title>Draft genome sequence of Camellia sinensis var. sinensis provides insights into the evolution of the tea genome and tea quality.</title>
        <authorList>
            <person name="Wei C."/>
            <person name="Yang H."/>
            <person name="Wang S."/>
            <person name="Zhao J."/>
            <person name="Liu C."/>
            <person name="Gao L."/>
            <person name="Xia E."/>
            <person name="Lu Y."/>
            <person name="Tai Y."/>
            <person name="She G."/>
            <person name="Sun J."/>
            <person name="Cao H."/>
            <person name="Tong W."/>
            <person name="Gao Q."/>
            <person name="Li Y."/>
            <person name="Deng W."/>
            <person name="Jiang X."/>
            <person name="Wang W."/>
            <person name="Chen Q."/>
            <person name="Zhang S."/>
            <person name="Li H."/>
            <person name="Wu J."/>
            <person name="Wang P."/>
            <person name="Li P."/>
            <person name="Shi C."/>
            <person name="Zheng F."/>
            <person name="Jian J."/>
            <person name="Huang B."/>
            <person name="Shan D."/>
            <person name="Shi M."/>
            <person name="Fang C."/>
            <person name="Yue Y."/>
            <person name="Li F."/>
            <person name="Li D."/>
            <person name="Wei S."/>
            <person name="Han B."/>
            <person name="Jiang C."/>
            <person name="Yin Y."/>
            <person name="Xia T."/>
            <person name="Zhang Z."/>
            <person name="Bennetzen J.L."/>
            <person name="Zhao S."/>
            <person name="Wan X."/>
        </authorList>
    </citation>
    <scope>NUCLEOTIDE SEQUENCE [LARGE SCALE GENOMIC DNA]</scope>
    <source>
        <strain evidence="17">cv. Shuchazao</strain>
        <tissue evidence="16">Leaf</tissue>
    </source>
</reference>
<dbReference type="InterPro" id="IPR001929">
    <property type="entry name" value="Germin"/>
</dbReference>
<dbReference type="EMBL" id="SDRB02000879">
    <property type="protein sequence ID" value="THG22392.1"/>
    <property type="molecule type" value="Genomic_DNA"/>
</dbReference>
<dbReference type="Gene3D" id="3.30.43.10">
    <property type="entry name" value="Uridine Diphospho-n-acetylenolpyruvylglucosamine Reductase, domain 2"/>
    <property type="match status" value="1"/>
</dbReference>
<keyword evidence="6" id="KW-0052">Apoplast</keyword>
<accession>A0A4S4EZY2</accession>
<comment type="subcellular location">
    <subcellularLocation>
        <location evidence="2">Secreted</location>
        <location evidence="2">Extracellular space</location>
        <location evidence="2">Apoplast</location>
    </subcellularLocation>
</comment>
<dbReference type="GO" id="GO:0030145">
    <property type="term" value="F:manganese ion binding"/>
    <property type="evidence" value="ECO:0007669"/>
    <property type="project" value="InterPro"/>
</dbReference>
<dbReference type="InterPro" id="IPR006094">
    <property type="entry name" value="Oxid_FAD_bind_N"/>
</dbReference>
<dbReference type="GO" id="GO:0048046">
    <property type="term" value="C:apoplast"/>
    <property type="evidence" value="ECO:0007669"/>
    <property type="project" value="UniProtKB-SubCell"/>
</dbReference>
<evidence type="ECO:0000256" key="3">
    <source>
        <dbReference type="ARBA" id="ARBA00005466"/>
    </source>
</evidence>
<dbReference type="SMART" id="SM00835">
    <property type="entry name" value="Cupin_1"/>
    <property type="match status" value="1"/>
</dbReference>
<dbReference type="Gene3D" id="3.40.462.10">
    <property type="entry name" value="FAD-linked oxidases, C-terminal domain"/>
    <property type="match status" value="1"/>
</dbReference>
<evidence type="ECO:0000256" key="5">
    <source>
        <dbReference type="ARBA" id="ARBA00011928"/>
    </source>
</evidence>